<dbReference type="RefSeq" id="WP_088619253.1">
    <property type="nucleotide sequence ID" value="NZ_CP022129.1"/>
</dbReference>
<name>A0A1Z4BYP4_9GAMM</name>
<proteinExistence type="predicted"/>
<evidence type="ECO:0000259" key="1">
    <source>
        <dbReference type="Pfam" id="PF19975"/>
    </source>
</evidence>
<protein>
    <recommendedName>
        <fullName evidence="1">Double-GTPase 1 domain-containing protein</fullName>
    </recommendedName>
</protein>
<dbReference type="KEGG" id="mpsy:CEK71_10000"/>
<accession>A0A1Z4BYP4</accession>
<gene>
    <name evidence="2" type="ORF">CEK71_10000</name>
</gene>
<evidence type="ECO:0000313" key="2">
    <source>
        <dbReference type="EMBL" id="ASF46381.1"/>
    </source>
</evidence>
<reference evidence="2 3" key="1">
    <citation type="submission" date="2017-06" db="EMBL/GenBank/DDBJ databases">
        <title>Genome Sequencing of the methanotroph Methylovulum psychrotolerants str. HV10-M2 isolated from a high-altitude environment.</title>
        <authorList>
            <person name="Mateos-Rivera A."/>
        </authorList>
    </citation>
    <scope>NUCLEOTIDE SEQUENCE [LARGE SCALE GENOMIC DNA]</scope>
    <source>
        <strain evidence="2 3">HV10_M2</strain>
    </source>
</reference>
<dbReference type="Proteomes" id="UP000197019">
    <property type="component" value="Chromosome"/>
</dbReference>
<dbReference type="OrthoDB" id="9758793at2"/>
<dbReference type="AlphaFoldDB" id="A0A1Z4BYP4"/>
<feature type="domain" description="Double-GTPase 1" evidence="1">
    <location>
        <begin position="7"/>
        <end position="277"/>
    </location>
</feature>
<dbReference type="Pfam" id="PF19975">
    <property type="entry name" value="DO-GTPase1"/>
    <property type="match status" value="1"/>
</dbReference>
<organism evidence="2 3">
    <name type="scientific">Methylovulum psychrotolerans</name>
    <dbReference type="NCBI Taxonomy" id="1704499"/>
    <lineage>
        <taxon>Bacteria</taxon>
        <taxon>Pseudomonadati</taxon>
        <taxon>Pseudomonadota</taxon>
        <taxon>Gammaproteobacteria</taxon>
        <taxon>Methylococcales</taxon>
        <taxon>Methylococcaceae</taxon>
        <taxon>Methylovulum</taxon>
    </lineage>
</organism>
<sequence length="281" mass="31383">MHKPEIVLLGGPNSGKTHYAGQLYGRLRRCSGLLQLRQDQGTPTDLSPFEEVFRCLSSGRAANHTTAGTWVEVLLPLIDKLGNALDLRWPDYGGEQIKIVFERREVPEEWRQRLINADGWLLLIQLQTETVYLDALDQLTERAKHSCDSNARASNWDANARWVELLQILLQVAGLGTVERLHAPRLAVLLSCYDEIEANDEPPPNVLAKRLPMLSAFINSVWATDSLSVWGLSALGCRLEKDSNNEDFIDGPENQGWVVAPEGGEPDSDLSRPLAWLLETP</sequence>
<evidence type="ECO:0000313" key="3">
    <source>
        <dbReference type="Proteomes" id="UP000197019"/>
    </source>
</evidence>
<dbReference type="InterPro" id="IPR045530">
    <property type="entry name" value="DO-GTPase1"/>
</dbReference>
<keyword evidence="3" id="KW-1185">Reference proteome</keyword>
<dbReference type="EMBL" id="CP022129">
    <property type="protein sequence ID" value="ASF46381.1"/>
    <property type="molecule type" value="Genomic_DNA"/>
</dbReference>